<name>A0A0F9JAM0_9ZZZZ</name>
<organism evidence="1">
    <name type="scientific">marine sediment metagenome</name>
    <dbReference type="NCBI Taxonomy" id="412755"/>
    <lineage>
        <taxon>unclassified sequences</taxon>
        <taxon>metagenomes</taxon>
        <taxon>ecological metagenomes</taxon>
    </lineage>
</organism>
<gene>
    <name evidence="1" type="ORF">LCGC14_1553690</name>
</gene>
<dbReference type="AlphaFoldDB" id="A0A0F9JAM0"/>
<sequence>MGILYKNELLGEIAFFNDTVEENKKIKGDTNYIETVINKTWGEIKRAKNSGKFYLEEEEGNEEEKEEIYYEDIRYEDGMKFSEYLKKNIKDNKISRIAEGLVKGNTYEKIDKENIDISYSFIDKHASLMRNHRHEKYKLDDMFEDWYALSLGAPKEFLHEIVAHNEHIPDIIWDSKIHSLKLRFSREASLTFYQSKENASNSLRPEYKEAIKNKCEYFFVFFNPTWNQNILIKEINPFKDGDKIVCKPNRIILLNY</sequence>
<protein>
    <submittedName>
        <fullName evidence="1">Uncharacterized protein</fullName>
    </submittedName>
</protein>
<evidence type="ECO:0000313" key="1">
    <source>
        <dbReference type="EMBL" id="KKM54172.1"/>
    </source>
</evidence>
<proteinExistence type="predicted"/>
<reference evidence="1" key="1">
    <citation type="journal article" date="2015" name="Nature">
        <title>Complex archaea that bridge the gap between prokaryotes and eukaryotes.</title>
        <authorList>
            <person name="Spang A."/>
            <person name="Saw J.H."/>
            <person name="Jorgensen S.L."/>
            <person name="Zaremba-Niedzwiedzka K."/>
            <person name="Martijn J."/>
            <person name="Lind A.E."/>
            <person name="van Eijk R."/>
            <person name="Schleper C."/>
            <person name="Guy L."/>
            <person name="Ettema T.J."/>
        </authorList>
    </citation>
    <scope>NUCLEOTIDE SEQUENCE</scope>
</reference>
<accession>A0A0F9JAM0</accession>
<dbReference type="EMBL" id="LAZR01011909">
    <property type="protein sequence ID" value="KKM54172.1"/>
    <property type="molecule type" value="Genomic_DNA"/>
</dbReference>
<comment type="caution">
    <text evidence="1">The sequence shown here is derived from an EMBL/GenBank/DDBJ whole genome shotgun (WGS) entry which is preliminary data.</text>
</comment>